<name>A0A5N1JRN7_9BACT</name>
<proteinExistence type="predicted"/>
<dbReference type="AlphaFoldDB" id="A0A5N1JRN7"/>
<accession>A0A5N1JRN7</accession>
<dbReference type="SUPFAM" id="SSF141072">
    <property type="entry name" value="CalX-like"/>
    <property type="match status" value="1"/>
</dbReference>
<gene>
    <name evidence="2" type="ORF">F0P93_06055</name>
</gene>
<dbReference type="Gene3D" id="2.60.40.2030">
    <property type="match status" value="1"/>
</dbReference>
<protein>
    <submittedName>
        <fullName evidence="2">DUF4843 domain-containing protein</fullName>
    </submittedName>
</protein>
<keyword evidence="3" id="KW-1185">Reference proteome</keyword>
<evidence type="ECO:0000313" key="2">
    <source>
        <dbReference type="EMBL" id="KAA9357299.1"/>
    </source>
</evidence>
<dbReference type="Proteomes" id="UP000326344">
    <property type="component" value="Unassembled WGS sequence"/>
</dbReference>
<organism evidence="2 3">
    <name type="scientific">Larkinella humicola</name>
    <dbReference type="NCBI Taxonomy" id="2607654"/>
    <lineage>
        <taxon>Bacteria</taxon>
        <taxon>Pseudomonadati</taxon>
        <taxon>Bacteroidota</taxon>
        <taxon>Cytophagia</taxon>
        <taxon>Cytophagales</taxon>
        <taxon>Spirosomataceae</taxon>
        <taxon>Larkinella</taxon>
    </lineage>
</organism>
<evidence type="ECO:0000313" key="3">
    <source>
        <dbReference type="Proteomes" id="UP000326344"/>
    </source>
</evidence>
<comment type="caution">
    <text evidence="2">The sequence shown here is derived from an EMBL/GenBank/DDBJ whole genome shotgun (WGS) entry which is preliminary data.</text>
</comment>
<dbReference type="InterPro" id="IPR038081">
    <property type="entry name" value="CalX-like_sf"/>
</dbReference>
<dbReference type="EMBL" id="VTWS01000001">
    <property type="protein sequence ID" value="KAA9357299.1"/>
    <property type="molecule type" value="Genomic_DNA"/>
</dbReference>
<keyword evidence="1" id="KW-0732">Signal</keyword>
<sequence>MKMRHYKYLLTCIIALATGWLVVACEEQDIDRTFEGPYFVRFTDSSLTYKESYSKTIGIKVHNAGPQLDEAIKINYVISGTAREGKDYAIEGTKGTVTIPAKQSFGTINLKLINNANNILESQTVVLTLTDVQPSSLRVGFGKEGLLGKSITFTIEDDCLFSGTYSGVRQNGAYVNILQLPTTTATLSNIAISSLDCKTYTIGNWNIGMADFFGFNAIKPTFTFVDNGDNSLTIPVQSNADLGGDTLSGTGSWNPQNRQISLNLRWRATFTTPSGKDSVGTITFPLTYTPQ</sequence>
<dbReference type="PROSITE" id="PS51257">
    <property type="entry name" value="PROKAR_LIPOPROTEIN"/>
    <property type="match status" value="1"/>
</dbReference>
<feature type="signal peptide" evidence="1">
    <location>
        <begin position="1"/>
        <end position="24"/>
    </location>
</feature>
<reference evidence="2 3" key="1">
    <citation type="submission" date="2019-09" db="EMBL/GenBank/DDBJ databases">
        <title>Genome Sequence of Larkinella sp MA1.</title>
        <authorList>
            <person name="Srinivasan S."/>
        </authorList>
    </citation>
    <scope>NUCLEOTIDE SEQUENCE [LARGE SCALE GENOMIC DNA]</scope>
    <source>
        <strain evidence="2 3">MA1</strain>
    </source>
</reference>
<feature type="chain" id="PRO_5024880456" evidence="1">
    <location>
        <begin position="25"/>
        <end position="291"/>
    </location>
</feature>
<evidence type="ECO:0000256" key="1">
    <source>
        <dbReference type="SAM" id="SignalP"/>
    </source>
</evidence>